<dbReference type="InterPro" id="IPR011051">
    <property type="entry name" value="RmlC_Cupin_sf"/>
</dbReference>
<sequence length="156" mass="17071">MVELDVLLGLTDGAERPVESSAPAGLRRLASSKRIVKPWGEERWLVPEGSPFGFKAILVRAGARTSLQYHEVKEEANLVLRGRGRLTFASTTEAARTEHELAPGDIVHVAPGEVHRIEALSDLVLLEVSTPELDDVIRIEDDAARGNGRIPQEHRG</sequence>
<evidence type="ECO:0000313" key="3">
    <source>
        <dbReference type="Proteomes" id="UP000660680"/>
    </source>
</evidence>
<feature type="domain" description="Cupin type-2" evidence="1">
    <location>
        <begin position="60"/>
        <end position="127"/>
    </location>
</feature>
<dbReference type="Gene3D" id="2.60.120.10">
    <property type="entry name" value="Jelly Rolls"/>
    <property type="match status" value="1"/>
</dbReference>
<reference evidence="2" key="1">
    <citation type="journal article" date="2014" name="Int. J. Syst. Evol. Microbiol.">
        <title>Complete genome sequence of Corynebacterium casei LMG S-19264T (=DSM 44701T), isolated from a smear-ripened cheese.</title>
        <authorList>
            <consortium name="US DOE Joint Genome Institute (JGI-PGF)"/>
            <person name="Walter F."/>
            <person name="Albersmeier A."/>
            <person name="Kalinowski J."/>
            <person name="Ruckert C."/>
        </authorList>
    </citation>
    <scope>NUCLEOTIDE SEQUENCE</scope>
    <source>
        <strain evidence="2">JCM 3276</strain>
    </source>
</reference>
<dbReference type="AlphaFoldDB" id="A0A918GLA6"/>
<name>A0A918GLA6_9PSEU</name>
<gene>
    <name evidence="2" type="ORF">GCM10010171_44920</name>
</gene>
<comment type="caution">
    <text evidence="2">The sequence shown here is derived from an EMBL/GenBank/DDBJ whole genome shotgun (WGS) entry which is preliminary data.</text>
</comment>
<dbReference type="EMBL" id="BMRB01000004">
    <property type="protein sequence ID" value="GGS45012.1"/>
    <property type="molecule type" value="Genomic_DNA"/>
</dbReference>
<protein>
    <recommendedName>
        <fullName evidence="1">Cupin type-2 domain-containing protein</fullName>
    </recommendedName>
</protein>
<proteinExistence type="predicted"/>
<dbReference type="Proteomes" id="UP000660680">
    <property type="component" value="Unassembled WGS sequence"/>
</dbReference>
<evidence type="ECO:0000259" key="1">
    <source>
        <dbReference type="Pfam" id="PF07883"/>
    </source>
</evidence>
<dbReference type="Pfam" id="PF07883">
    <property type="entry name" value="Cupin_2"/>
    <property type="match status" value="1"/>
</dbReference>
<dbReference type="InterPro" id="IPR014710">
    <property type="entry name" value="RmlC-like_jellyroll"/>
</dbReference>
<dbReference type="SUPFAM" id="SSF51182">
    <property type="entry name" value="RmlC-like cupins"/>
    <property type="match status" value="1"/>
</dbReference>
<dbReference type="InterPro" id="IPR013096">
    <property type="entry name" value="Cupin_2"/>
</dbReference>
<reference evidence="2" key="2">
    <citation type="submission" date="2020-09" db="EMBL/GenBank/DDBJ databases">
        <authorList>
            <person name="Sun Q."/>
            <person name="Ohkuma M."/>
        </authorList>
    </citation>
    <scope>NUCLEOTIDE SEQUENCE</scope>
    <source>
        <strain evidence="2">JCM 3276</strain>
    </source>
</reference>
<keyword evidence="3" id="KW-1185">Reference proteome</keyword>
<evidence type="ECO:0000313" key="2">
    <source>
        <dbReference type="EMBL" id="GGS45012.1"/>
    </source>
</evidence>
<organism evidence="2 3">
    <name type="scientific">Actinokineospora fastidiosa</name>
    <dbReference type="NCBI Taxonomy" id="1816"/>
    <lineage>
        <taxon>Bacteria</taxon>
        <taxon>Bacillati</taxon>
        <taxon>Actinomycetota</taxon>
        <taxon>Actinomycetes</taxon>
        <taxon>Pseudonocardiales</taxon>
        <taxon>Pseudonocardiaceae</taxon>
        <taxon>Actinokineospora</taxon>
    </lineage>
</organism>
<accession>A0A918GLA6</accession>